<evidence type="ECO:0000256" key="1">
    <source>
        <dbReference type="SAM" id="MobiDB-lite"/>
    </source>
</evidence>
<evidence type="ECO:0000259" key="2">
    <source>
        <dbReference type="Pfam" id="PF18210"/>
    </source>
</evidence>
<evidence type="ECO:0000313" key="4">
    <source>
        <dbReference type="Proteomes" id="UP001567538"/>
    </source>
</evidence>
<feature type="region of interest" description="Disordered" evidence="1">
    <location>
        <begin position="50"/>
        <end position="70"/>
    </location>
</feature>
<dbReference type="PANTHER" id="PTHR35707">
    <property type="entry name" value="OS06G0608100 PROTEIN"/>
    <property type="match status" value="1"/>
</dbReference>
<reference evidence="3 4" key="1">
    <citation type="submission" date="2024-06" db="EMBL/GenBank/DDBJ databases">
        <title>A chromosome level genome sequence of Diviner's sage (Salvia divinorum).</title>
        <authorList>
            <person name="Ford S.A."/>
            <person name="Ro D.-K."/>
            <person name="Ness R.W."/>
            <person name="Phillips M.A."/>
        </authorList>
    </citation>
    <scope>NUCLEOTIDE SEQUENCE [LARGE SCALE GENOMIC DNA]</scope>
    <source>
        <strain evidence="3">SAF-2024a</strain>
        <tissue evidence="3">Leaf</tissue>
    </source>
</reference>
<dbReference type="Proteomes" id="UP001567538">
    <property type="component" value="Unassembled WGS sequence"/>
</dbReference>
<sequence>MDSKEEPNTDGDRRDMVAENSDTVALNKKRARRVSFAELTSVHFFDRDEEFNETSQSENAKMADDSPAEFGFGGLLERSKEFGGEDDGGDNLEDEIMEMQRSFLRPIGSPSSGGSTMGSALSNDEDNFFGPVSANFIRPGRLSDSVASDDNHDVTMDSTAFSMHFRSIAGSESGIDLKTPTGGQLFFEEKTPTNSNNKSSLVFTLGKPHVPRSYVSATEASENQSSNDMSLIWGNPNKYDYEKLSPELDAILAENRKNLLHVIAPDDITSPKQNSGQVSSSVSHGNGLVNLSDSVRKGSERINSDSVTNGDKFDAHIQFGDANASRGNFHGGCSPIRSTSMLGVAASHTESHKPISSPYQLSKDDFDSSLVVSTSSPVKWKQTLLTTASPSKPWGVTPPLPIKPPSSLLRNGSIEHHEVDTSIQKSISKLELLEKAAFSSVFSAKVDKTTIKSLDFSKSPNAVDKNHVISRISFMEDSVSEEKLSSINRSTERNFDFYMDHARGGNLLEESLNHKMDGKSPNALNAKSFSAGKSDLRPTTVSPSKITLSGSKSEMESSFSESAFSEGEKAITPIFVSSPDRVLDENLAASPGLLSSQSVDLQSRFKQMENSKKGRDSTPGRDPAHANLRSTDSIDTVPGGEHGKLRSPFVEVNRLNMIELSATDNIENDMHNGKEIMQTTGHFSSPAKESQLQGVHLVVADLTNRDTSSFEDNIPGAGSRMVSHESVSPFAHRNLDQPRLQFPAGSPSRKEPDDKQITKIPSPRIIQLSGGLKNYSANKRNIGLLMRDPQHRTEITKLERSPKLLKSGNHDTENIVCSIDNITKQNGQEKQKLVDVYSKFTEDMRILISGSADKLSLKMIDLLEDLLVHQQRLKVYEMFQHGVAFQSEIVLHDLQLEKIAETKSLLHRVVFEKAKLQLKHVKRERLLKRLDLLSSRMEDSKTLRANMALLPMSICTSTVGAVGNRLLSVNLTKEHEVCHDKLTTMRQALDALDRKILTLTRTFHSCCKLKAEPGVGETITLVTEHLAKKTSHRFIRLDTQMWVVQGVSSLNGQHNVILNHLDLIIQSIKIIVGPASSVRSSFKLNEKNITKNFPNMEACLAFGFVFNTETAHKYVGARTLVQETQVTSALLGSLLDIVEEVQTAHTEFHNLTQARFSSPSVDRLDLMLCFFNFNSGGKVSFTFDLSCLKRGIYPSEILPLQLSSPITSCTTPSSAIILDKIRDAVKDVRTGYTRILRLCRCMSQIVQTITA</sequence>
<evidence type="ECO:0000313" key="3">
    <source>
        <dbReference type="EMBL" id="KAL1555438.1"/>
    </source>
</evidence>
<dbReference type="PANTHER" id="PTHR35707:SF1">
    <property type="entry name" value="SPC7 KINETOCHORE PROTEIN DOMAIN-CONTAINING PROTEIN"/>
    <property type="match status" value="1"/>
</dbReference>
<feature type="compositionally biased region" description="Basic and acidic residues" evidence="1">
    <location>
        <begin position="606"/>
        <end position="624"/>
    </location>
</feature>
<feature type="region of interest" description="Disordered" evidence="1">
    <location>
        <begin position="518"/>
        <end position="553"/>
    </location>
</feature>
<feature type="region of interest" description="Disordered" evidence="1">
    <location>
        <begin position="1"/>
        <end position="22"/>
    </location>
</feature>
<comment type="caution">
    <text evidence="3">The sequence shown here is derived from an EMBL/GenBank/DDBJ whole genome shotgun (WGS) entry which is preliminary data.</text>
</comment>
<dbReference type="Pfam" id="PF18210">
    <property type="entry name" value="Knl1_RWD_C"/>
    <property type="match status" value="1"/>
</dbReference>
<dbReference type="AlphaFoldDB" id="A0ABD1HIN6"/>
<keyword evidence="4" id="KW-1185">Reference proteome</keyword>
<feature type="region of interest" description="Disordered" evidence="1">
    <location>
        <begin position="736"/>
        <end position="756"/>
    </location>
</feature>
<feature type="region of interest" description="Disordered" evidence="1">
    <location>
        <begin position="268"/>
        <end position="292"/>
    </location>
</feature>
<organism evidence="3 4">
    <name type="scientific">Salvia divinorum</name>
    <name type="common">Maria pastora</name>
    <name type="synonym">Diviner's sage</name>
    <dbReference type="NCBI Taxonomy" id="28513"/>
    <lineage>
        <taxon>Eukaryota</taxon>
        <taxon>Viridiplantae</taxon>
        <taxon>Streptophyta</taxon>
        <taxon>Embryophyta</taxon>
        <taxon>Tracheophyta</taxon>
        <taxon>Spermatophyta</taxon>
        <taxon>Magnoliopsida</taxon>
        <taxon>eudicotyledons</taxon>
        <taxon>Gunneridae</taxon>
        <taxon>Pentapetalae</taxon>
        <taxon>asterids</taxon>
        <taxon>lamiids</taxon>
        <taxon>Lamiales</taxon>
        <taxon>Lamiaceae</taxon>
        <taxon>Nepetoideae</taxon>
        <taxon>Mentheae</taxon>
        <taxon>Salviinae</taxon>
        <taxon>Salvia</taxon>
        <taxon>Salvia subgen. Calosphace</taxon>
    </lineage>
</organism>
<gene>
    <name evidence="3" type="ORF">AAHA92_11176</name>
</gene>
<dbReference type="EMBL" id="JBEAFC010000005">
    <property type="protein sequence ID" value="KAL1555438.1"/>
    <property type="molecule type" value="Genomic_DNA"/>
</dbReference>
<feature type="compositionally biased region" description="Polar residues" evidence="1">
    <location>
        <begin position="537"/>
        <end position="548"/>
    </location>
</feature>
<feature type="region of interest" description="Disordered" evidence="1">
    <location>
        <begin position="605"/>
        <end position="645"/>
    </location>
</feature>
<proteinExistence type="predicted"/>
<protein>
    <recommendedName>
        <fullName evidence="2">Knl1 C-terminal RWD domain-containing protein</fullName>
    </recommendedName>
</protein>
<feature type="domain" description="Knl1 C-terminal RWD" evidence="2">
    <location>
        <begin position="985"/>
        <end position="1137"/>
    </location>
</feature>
<name>A0ABD1HIN6_SALDI</name>
<accession>A0ABD1HIN6</accession>
<feature type="compositionally biased region" description="Basic and acidic residues" evidence="1">
    <location>
        <begin position="1"/>
        <end position="17"/>
    </location>
</feature>
<feature type="compositionally biased region" description="Polar residues" evidence="1">
    <location>
        <begin position="270"/>
        <end position="292"/>
    </location>
</feature>
<dbReference type="InterPro" id="IPR040850">
    <property type="entry name" value="Knl1_RWD_C"/>
</dbReference>